<dbReference type="PANTHER" id="PTHR36118:SF1">
    <property type="entry name" value="ION-TRANSLOCATING OXIDOREDUCTASE COMPLEX SUBUNIT G"/>
    <property type="match status" value="1"/>
</dbReference>
<evidence type="ECO:0000256" key="5">
    <source>
        <dbReference type="ARBA" id="ARBA00022982"/>
    </source>
</evidence>
<keyword evidence="3 6" id="KW-0285">Flavoprotein</keyword>
<reference evidence="8" key="1">
    <citation type="submission" date="2020-08" db="EMBL/GenBank/DDBJ databases">
        <title>Genome public.</title>
        <authorList>
            <person name="Liu C."/>
            <person name="Sun Q."/>
        </authorList>
    </citation>
    <scope>NUCLEOTIDE SEQUENCE</scope>
    <source>
        <strain evidence="8">NSJ-40</strain>
    </source>
</reference>
<keyword evidence="6" id="KW-1133">Transmembrane helix</keyword>
<keyword evidence="6" id="KW-1278">Translocase</keyword>
<dbReference type="AlphaFoldDB" id="A0A926D8E2"/>
<evidence type="ECO:0000256" key="2">
    <source>
        <dbReference type="ARBA" id="ARBA00022553"/>
    </source>
</evidence>
<comment type="caution">
    <text evidence="8">The sequence shown here is derived from an EMBL/GenBank/DDBJ whole genome shotgun (WGS) entry which is preliminary data.</text>
</comment>
<dbReference type="Pfam" id="PF04205">
    <property type="entry name" value="FMN_bind"/>
    <property type="match status" value="1"/>
</dbReference>
<keyword evidence="6" id="KW-1003">Cell membrane</keyword>
<evidence type="ECO:0000256" key="1">
    <source>
        <dbReference type="ARBA" id="ARBA00022448"/>
    </source>
</evidence>
<organism evidence="8 9">
    <name type="scientific">Yeguia hominis</name>
    <dbReference type="NCBI Taxonomy" id="2763662"/>
    <lineage>
        <taxon>Bacteria</taxon>
        <taxon>Bacillati</taxon>
        <taxon>Bacillota</taxon>
        <taxon>Clostridia</taxon>
        <taxon>Eubacteriales</taxon>
        <taxon>Yeguiaceae</taxon>
        <taxon>Yeguia</taxon>
    </lineage>
</organism>
<keyword evidence="2 6" id="KW-0597">Phosphoprotein</keyword>
<dbReference type="Proteomes" id="UP000651482">
    <property type="component" value="Unassembled WGS sequence"/>
</dbReference>
<feature type="modified residue" description="FMN phosphoryl threonine" evidence="6">
    <location>
        <position position="159"/>
    </location>
</feature>
<dbReference type="GO" id="GO:0010181">
    <property type="term" value="F:FMN binding"/>
    <property type="evidence" value="ECO:0007669"/>
    <property type="project" value="InterPro"/>
</dbReference>
<dbReference type="PANTHER" id="PTHR36118">
    <property type="entry name" value="ION-TRANSLOCATING OXIDOREDUCTASE COMPLEX SUBUNIT G"/>
    <property type="match status" value="1"/>
</dbReference>
<dbReference type="GO" id="GO:0005886">
    <property type="term" value="C:plasma membrane"/>
    <property type="evidence" value="ECO:0007669"/>
    <property type="project" value="UniProtKB-SubCell"/>
</dbReference>
<comment type="cofactor">
    <cofactor evidence="6">
        <name>FMN</name>
        <dbReference type="ChEBI" id="CHEBI:58210"/>
    </cofactor>
</comment>
<proteinExistence type="inferred from homology"/>
<dbReference type="GO" id="GO:0022900">
    <property type="term" value="P:electron transport chain"/>
    <property type="evidence" value="ECO:0007669"/>
    <property type="project" value="UniProtKB-UniRule"/>
</dbReference>
<dbReference type="GO" id="GO:0009055">
    <property type="term" value="F:electron transfer activity"/>
    <property type="evidence" value="ECO:0007669"/>
    <property type="project" value="InterPro"/>
</dbReference>
<name>A0A926D8E2_9FIRM</name>
<dbReference type="EC" id="7.-.-.-" evidence="6"/>
<evidence type="ECO:0000256" key="6">
    <source>
        <dbReference type="HAMAP-Rule" id="MF_00479"/>
    </source>
</evidence>
<keyword evidence="6" id="KW-0472">Membrane</keyword>
<keyword evidence="4 6" id="KW-0288">FMN</keyword>
<evidence type="ECO:0000256" key="4">
    <source>
        <dbReference type="ARBA" id="ARBA00022643"/>
    </source>
</evidence>
<keyword evidence="5 6" id="KW-0249">Electron transport</keyword>
<sequence>MKLNGKEVLRPTLVLFLICLLTTLALAGTNLLTKNRIAQQELLAEEESRQVVLPQAEVFEETDGYVIGKTDSGETAGYIFVTEAKGYGGTIKVMTGISSNGTVTGVKILSHSETVGLGANVEKDSFLSQYNQALPQSGFSVIKGATAGDGQISAVTGATISSNAVTKAVNEALTQYSAISGGE</sequence>
<keyword evidence="9" id="KW-1185">Reference proteome</keyword>
<comment type="subunit">
    <text evidence="6">The complex is composed of six subunits: RnfA, RnfB, RnfC, RnfD, RnfE and RnfG.</text>
</comment>
<evidence type="ECO:0000313" key="8">
    <source>
        <dbReference type="EMBL" id="MBC8533308.1"/>
    </source>
</evidence>
<gene>
    <name evidence="6" type="primary">rnfG</name>
    <name evidence="8" type="ORF">IAG03_04675</name>
</gene>
<evidence type="ECO:0000313" key="9">
    <source>
        <dbReference type="Proteomes" id="UP000651482"/>
    </source>
</evidence>
<comment type="function">
    <text evidence="6">Part of a membrane-bound complex that couples electron transfer with translocation of ions across the membrane.</text>
</comment>
<keyword evidence="1 6" id="KW-0813">Transport</keyword>
<dbReference type="InterPro" id="IPR007329">
    <property type="entry name" value="FMN-bd"/>
</dbReference>
<dbReference type="RefSeq" id="WP_249318654.1">
    <property type="nucleotide sequence ID" value="NZ_JACRSN010000005.1"/>
</dbReference>
<dbReference type="PIRSF" id="PIRSF006091">
    <property type="entry name" value="E_trnsport_RnfG"/>
    <property type="match status" value="1"/>
</dbReference>
<dbReference type="Gene3D" id="3.90.1010.20">
    <property type="match status" value="1"/>
</dbReference>
<dbReference type="EMBL" id="JACRSN010000005">
    <property type="protein sequence ID" value="MBC8533308.1"/>
    <property type="molecule type" value="Genomic_DNA"/>
</dbReference>
<comment type="subcellular location">
    <subcellularLocation>
        <location evidence="6">Cell membrane</location>
        <topology evidence="6">Single-pass membrane protein</topology>
    </subcellularLocation>
</comment>
<keyword evidence="6" id="KW-0812">Transmembrane</keyword>
<evidence type="ECO:0000256" key="3">
    <source>
        <dbReference type="ARBA" id="ARBA00022630"/>
    </source>
</evidence>
<dbReference type="InterPro" id="IPR010209">
    <property type="entry name" value="Ion_transpt_RnfG/RsxG"/>
</dbReference>
<accession>A0A926D8E2</accession>
<dbReference type="NCBIfam" id="TIGR01947">
    <property type="entry name" value="rnfG"/>
    <property type="match status" value="1"/>
</dbReference>
<evidence type="ECO:0000259" key="7">
    <source>
        <dbReference type="SMART" id="SM00900"/>
    </source>
</evidence>
<protein>
    <recommendedName>
        <fullName evidence="6">Ion-translocating oxidoreductase complex subunit G</fullName>
        <ecNumber evidence="6">7.-.-.-</ecNumber>
    </recommendedName>
    <alternativeName>
        <fullName evidence="6">Rnf electron transport complex subunit G</fullName>
    </alternativeName>
</protein>
<comment type="similarity">
    <text evidence="6">Belongs to the RnfG family.</text>
</comment>
<feature type="domain" description="FMN-binding" evidence="7">
    <location>
        <begin position="86"/>
        <end position="176"/>
    </location>
</feature>
<dbReference type="SMART" id="SM00900">
    <property type="entry name" value="FMN_bind"/>
    <property type="match status" value="1"/>
</dbReference>
<dbReference type="HAMAP" id="MF_00479">
    <property type="entry name" value="RsxG_RnfG"/>
    <property type="match status" value="1"/>
</dbReference>